<dbReference type="SUPFAM" id="SSF48726">
    <property type="entry name" value="Immunoglobulin"/>
    <property type="match status" value="1"/>
</dbReference>
<reference evidence="4" key="1">
    <citation type="submission" date="2025-08" db="UniProtKB">
        <authorList>
            <consortium name="Ensembl"/>
        </authorList>
    </citation>
    <scope>IDENTIFICATION</scope>
</reference>
<dbReference type="SMART" id="SM00409">
    <property type="entry name" value="IG"/>
    <property type="match status" value="1"/>
</dbReference>
<organism evidence="4 5">
    <name type="scientific">Neogobius melanostomus</name>
    <name type="common">round goby</name>
    <dbReference type="NCBI Taxonomy" id="47308"/>
    <lineage>
        <taxon>Eukaryota</taxon>
        <taxon>Metazoa</taxon>
        <taxon>Chordata</taxon>
        <taxon>Craniata</taxon>
        <taxon>Vertebrata</taxon>
        <taxon>Euteleostomi</taxon>
        <taxon>Actinopterygii</taxon>
        <taxon>Neopterygii</taxon>
        <taxon>Teleostei</taxon>
        <taxon>Neoteleostei</taxon>
        <taxon>Acanthomorphata</taxon>
        <taxon>Gobiaria</taxon>
        <taxon>Gobiiformes</taxon>
        <taxon>Gobioidei</taxon>
        <taxon>Gobiidae</taxon>
        <taxon>Benthophilinae</taxon>
        <taxon>Neogobiini</taxon>
        <taxon>Neogobius</taxon>
    </lineage>
</organism>
<dbReference type="GO" id="GO:0009897">
    <property type="term" value="C:external side of plasma membrane"/>
    <property type="evidence" value="ECO:0007669"/>
    <property type="project" value="TreeGrafter"/>
</dbReference>
<dbReference type="InterPro" id="IPR036179">
    <property type="entry name" value="Ig-like_dom_sf"/>
</dbReference>
<dbReference type="InterPro" id="IPR003599">
    <property type="entry name" value="Ig_sub"/>
</dbReference>
<keyword evidence="5" id="KW-1185">Reference proteome</keyword>
<evidence type="ECO:0000313" key="5">
    <source>
        <dbReference type="Proteomes" id="UP000694523"/>
    </source>
</evidence>
<evidence type="ECO:0000256" key="1">
    <source>
        <dbReference type="ARBA" id="ARBA00022729"/>
    </source>
</evidence>
<evidence type="ECO:0000313" key="4">
    <source>
        <dbReference type="Ensembl" id="ENSNMLP00000019306.1"/>
    </source>
</evidence>
<sequence>MLVSDSGLYWCQDKDEQCTPPVNITVSGKYRKVILESPFFPVKKGQNVTLRCSYRAEEHHDPTSDFEAVFFRNGEFQGKFPGGKMVLSPVTKAHEGMYKCKHLPSEKQSLESQLIITIRV</sequence>
<dbReference type="InterPro" id="IPR007110">
    <property type="entry name" value="Ig-like_dom"/>
</dbReference>
<dbReference type="InterPro" id="IPR013783">
    <property type="entry name" value="Ig-like_fold"/>
</dbReference>
<keyword evidence="2" id="KW-1015">Disulfide bond</keyword>
<keyword evidence="1" id="KW-0732">Signal</keyword>
<protein>
    <recommendedName>
        <fullName evidence="3">Ig-like domain-containing protein</fullName>
    </recommendedName>
</protein>
<dbReference type="GO" id="GO:0007166">
    <property type="term" value="P:cell surface receptor signaling pathway"/>
    <property type="evidence" value="ECO:0007669"/>
    <property type="project" value="TreeGrafter"/>
</dbReference>
<name>A0A8C6TGQ6_9GOBI</name>
<dbReference type="GO" id="GO:0006955">
    <property type="term" value="P:immune response"/>
    <property type="evidence" value="ECO:0007669"/>
    <property type="project" value="TreeGrafter"/>
</dbReference>
<dbReference type="Ensembl" id="ENSNMLT00000021691.1">
    <property type="protein sequence ID" value="ENSNMLP00000019306.1"/>
    <property type="gene ID" value="ENSNMLG00000012657.1"/>
</dbReference>
<dbReference type="Gene3D" id="2.60.40.10">
    <property type="entry name" value="Immunoglobulins"/>
    <property type="match status" value="1"/>
</dbReference>
<evidence type="ECO:0000256" key="2">
    <source>
        <dbReference type="ARBA" id="ARBA00023157"/>
    </source>
</evidence>
<reference evidence="4" key="2">
    <citation type="submission" date="2025-09" db="UniProtKB">
        <authorList>
            <consortium name="Ensembl"/>
        </authorList>
    </citation>
    <scope>IDENTIFICATION</scope>
</reference>
<evidence type="ECO:0000259" key="3">
    <source>
        <dbReference type="PROSITE" id="PS50835"/>
    </source>
</evidence>
<dbReference type="InterPro" id="IPR050488">
    <property type="entry name" value="Ig_Fc_receptor"/>
</dbReference>
<dbReference type="PROSITE" id="PS50835">
    <property type="entry name" value="IG_LIKE"/>
    <property type="match status" value="1"/>
</dbReference>
<accession>A0A8C6TGQ6</accession>
<proteinExistence type="predicted"/>
<dbReference type="PANTHER" id="PTHR11481">
    <property type="entry name" value="IMMUNOGLOBULIN FC RECEPTOR"/>
    <property type="match status" value="1"/>
</dbReference>
<dbReference type="Proteomes" id="UP000694523">
    <property type="component" value="Unplaced"/>
</dbReference>
<dbReference type="GO" id="GO:0004888">
    <property type="term" value="F:transmembrane signaling receptor activity"/>
    <property type="evidence" value="ECO:0007669"/>
    <property type="project" value="TreeGrafter"/>
</dbReference>
<dbReference type="AlphaFoldDB" id="A0A8C6TGQ6"/>
<dbReference type="PANTHER" id="PTHR11481:SF64">
    <property type="entry name" value="FC RECEPTOR-LIKE PROTEIN 4"/>
    <property type="match status" value="1"/>
</dbReference>
<feature type="domain" description="Ig-like" evidence="3">
    <location>
        <begin position="20"/>
        <end position="111"/>
    </location>
</feature>